<dbReference type="KEGG" id="fas:105272707"/>
<evidence type="ECO:0000256" key="3">
    <source>
        <dbReference type="ARBA" id="ARBA00022833"/>
    </source>
</evidence>
<evidence type="ECO:0000259" key="5">
    <source>
        <dbReference type="PROSITE" id="PS50865"/>
    </source>
</evidence>
<protein>
    <submittedName>
        <fullName evidence="8">Histone-lysine N-methyltransferase SMYD3 isoform X1</fullName>
    </submittedName>
    <submittedName>
        <fullName evidence="6">Smyd3_0 protein</fullName>
    </submittedName>
</protein>
<dbReference type="RefSeq" id="XP_011313226.1">
    <property type="nucleotide sequence ID" value="XM_011314924.1"/>
</dbReference>
<proteinExistence type="predicted"/>
<name>A0A0C9PZA1_9HYME</name>
<dbReference type="Pfam" id="PF01753">
    <property type="entry name" value="zf-MYND"/>
    <property type="match status" value="1"/>
</dbReference>
<reference evidence="8" key="2">
    <citation type="submission" date="2025-04" db="UniProtKB">
        <authorList>
            <consortium name="RefSeq"/>
        </authorList>
    </citation>
    <scope>IDENTIFICATION</scope>
    <source>
        <strain evidence="8">USDA-PBARC FA_bdor</strain>
        <tissue evidence="8">Whole organism</tissue>
    </source>
</reference>
<dbReference type="CTD" id="64754"/>
<dbReference type="EMBL" id="GBYB01006848">
    <property type="protein sequence ID" value="JAG76615.1"/>
    <property type="molecule type" value="Transcribed_RNA"/>
</dbReference>
<evidence type="ECO:0000313" key="8">
    <source>
        <dbReference type="RefSeq" id="XP_011313226.1"/>
    </source>
</evidence>
<dbReference type="Gene3D" id="1.10.220.160">
    <property type="match status" value="1"/>
</dbReference>
<dbReference type="InterPro" id="IPR011990">
    <property type="entry name" value="TPR-like_helical_dom_sf"/>
</dbReference>
<feature type="domain" description="MYND-type" evidence="5">
    <location>
        <begin position="40"/>
        <end position="77"/>
    </location>
</feature>
<dbReference type="PANTHER" id="PTHR12197">
    <property type="entry name" value="HISTONE-LYSINE N-METHYLTRANSFERASE SMYD"/>
    <property type="match status" value="1"/>
</dbReference>
<dbReference type="Gene3D" id="1.25.40.970">
    <property type="match status" value="1"/>
</dbReference>
<dbReference type="InterPro" id="IPR050869">
    <property type="entry name" value="H3K4_H4K5_MeTrfase"/>
</dbReference>
<dbReference type="GO" id="GO:0005634">
    <property type="term" value="C:nucleus"/>
    <property type="evidence" value="ECO:0007669"/>
    <property type="project" value="TreeGrafter"/>
</dbReference>
<keyword evidence="2 4" id="KW-0863">Zinc-finger</keyword>
<dbReference type="InterPro" id="IPR002893">
    <property type="entry name" value="Znf_MYND"/>
</dbReference>
<accession>A0A0C9PZA1</accession>
<keyword evidence="3" id="KW-0862">Zinc</keyword>
<dbReference type="OrthoDB" id="265717at2759"/>
<evidence type="ECO:0000313" key="6">
    <source>
        <dbReference type="EMBL" id="JAG76615.1"/>
    </source>
</evidence>
<dbReference type="SUPFAM" id="SSF144232">
    <property type="entry name" value="HIT/MYND zinc finger-like"/>
    <property type="match status" value="1"/>
</dbReference>
<evidence type="ECO:0000256" key="4">
    <source>
        <dbReference type="PROSITE-ProRule" id="PRU00134"/>
    </source>
</evidence>
<gene>
    <name evidence="6" type="primary">Smyd3_0</name>
    <name evidence="8" type="synonym">Smyd3</name>
    <name evidence="6" type="ORF">g.20594</name>
</gene>
<dbReference type="AlphaFoldDB" id="A0A0C9PZA1"/>
<dbReference type="PROSITE" id="PS50865">
    <property type="entry name" value="ZF_MYND_2"/>
    <property type="match status" value="1"/>
</dbReference>
<keyword evidence="7" id="KW-1185">Reference proteome</keyword>
<accession>A0A9R1U8U5</accession>
<dbReference type="Gene3D" id="2.170.270.10">
    <property type="entry name" value="SET domain"/>
    <property type="match status" value="1"/>
</dbReference>
<sequence length="452" mass="51899">MADKAVPVNGMIQEIKKGKTILTAEPFAFVLSEQHRKERCDQCFKSSKISRCAGCQYVYYCGRNCQRKAWAIHKIECPNIKRIHPRVLPDAARMMARIIIKLSQNGREERGYYTPTKYRVFDDLMSHVIDIKEDMKKMEHFTSLSMVLLEFLPNDILPDVKELLAIFGRMSVNSFNILDTDMTSLGVGIYLGPSIIDHNCKPNATAVFEGTTLMIRTLHDLPALDWSQIHITYIDVLKDMETRRAELRKSYYFLCECERCNTPETIEIAAACPNKTCTYPCQSTDSHCPKCCEEFPEGFKECFDEVCELSVYHLEKMAHTACKHLDAARMCLTKQEGILHPYNLLVVRMLEMALAATMDLERWEDAEVYASQLTGRYLFYFGETHPMTGQVHFVQAKLFSFQKKGRLALESITKAAQLIKISFGEDHSKIKNEIKPLLDQLLAEYHYGKNGF</sequence>
<dbReference type="PANTHER" id="PTHR12197:SF251">
    <property type="entry name" value="EG:BACR7C10.4 PROTEIN"/>
    <property type="match status" value="1"/>
</dbReference>
<dbReference type="InterPro" id="IPR046341">
    <property type="entry name" value="SET_dom_sf"/>
</dbReference>
<dbReference type="GeneID" id="105272707"/>
<dbReference type="Proteomes" id="UP000694866">
    <property type="component" value="Unplaced"/>
</dbReference>
<dbReference type="Gene3D" id="1.25.40.10">
    <property type="entry name" value="Tetratricopeptide repeat domain"/>
    <property type="match status" value="1"/>
</dbReference>
<evidence type="ECO:0000313" key="7">
    <source>
        <dbReference type="Proteomes" id="UP000694866"/>
    </source>
</evidence>
<evidence type="ECO:0000256" key="1">
    <source>
        <dbReference type="ARBA" id="ARBA00022723"/>
    </source>
</evidence>
<organism evidence="6">
    <name type="scientific">Fopius arisanus</name>
    <dbReference type="NCBI Taxonomy" id="64838"/>
    <lineage>
        <taxon>Eukaryota</taxon>
        <taxon>Metazoa</taxon>
        <taxon>Ecdysozoa</taxon>
        <taxon>Arthropoda</taxon>
        <taxon>Hexapoda</taxon>
        <taxon>Insecta</taxon>
        <taxon>Pterygota</taxon>
        <taxon>Neoptera</taxon>
        <taxon>Endopterygota</taxon>
        <taxon>Hymenoptera</taxon>
        <taxon>Apocrita</taxon>
        <taxon>Ichneumonoidea</taxon>
        <taxon>Braconidae</taxon>
        <taxon>Opiinae</taxon>
        <taxon>Fopius</taxon>
    </lineage>
</organism>
<reference evidence="6" key="1">
    <citation type="submission" date="2015-01" db="EMBL/GenBank/DDBJ databases">
        <title>Transcriptome Assembly of Fopius arisanus.</title>
        <authorList>
            <person name="Geib S."/>
        </authorList>
    </citation>
    <scope>NUCLEOTIDE SEQUENCE</scope>
</reference>
<dbReference type="SUPFAM" id="SSF82199">
    <property type="entry name" value="SET domain"/>
    <property type="match status" value="1"/>
</dbReference>
<keyword evidence="1" id="KW-0479">Metal-binding</keyword>
<dbReference type="Gene3D" id="6.10.140.2220">
    <property type="match status" value="1"/>
</dbReference>
<evidence type="ECO:0000256" key="2">
    <source>
        <dbReference type="ARBA" id="ARBA00022771"/>
    </source>
</evidence>
<dbReference type="GO" id="GO:0008270">
    <property type="term" value="F:zinc ion binding"/>
    <property type="evidence" value="ECO:0007669"/>
    <property type="project" value="UniProtKB-KW"/>
</dbReference>